<dbReference type="InterPro" id="IPR038765">
    <property type="entry name" value="Papain-like_cys_pep_sf"/>
</dbReference>
<feature type="region of interest" description="Disordered" evidence="1">
    <location>
        <begin position="129"/>
        <end position="201"/>
    </location>
</feature>
<dbReference type="Proteomes" id="UP000269721">
    <property type="component" value="Unassembled WGS sequence"/>
</dbReference>
<name>A0A4V1IQF9_9FUNG</name>
<feature type="compositionally biased region" description="Low complexity" evidence="1">
    <location>
        <begin position="137"/>
        <end position="176"/>
    </location>
</feature>
<reference evidence="3" key="1">
    <citation type="journal article" date="2018" name="Nat. Microbiol.">
        <title>Leveraging single-cell genomics to expand the fungal tree of life.</title>
        <authorList>
            <person name="Ahrendt S.R."/>
            <person name="Quandt C.A."/>
            <person name="Ciobanu D."/>
            <person name="Clum A."/>
            <person name="Salamov A."/>
            <person name="Andreopoulos B."/>
            <person name="Cheng J.F."/>
            <person name="Woyke T."/>
            <person name="Pelin A."/>
            <person name="Henrissat B."/>
            <person name="Reynolds N.K."/>
            <person name="Benny G.L."/>
            <person name="Smith M.E."/>
            <person name="James T.Y."/>
            <person name="Grigoriev I.V."/>
        </authorList>
    </citation>
    <scope>NUCLEOTIDE SEQUENCE [LARGE SCALE GENOMIC DNA]</scope>
</reference>
<dbReference type="AlphaFoldDB" id="A0A4V1IQF9"/>
<dbReference type="Gene3D" id="3.90.70.10">
    <property type="entry name" value="Cysteine proteinases"/>
    <property type="match status" value="1"/>
</dbReference>
<dbReference type="SUPFAM" id="SSF54001">
    <property type="entry name" value="Cysteine proteinases"/>
    <property type="match status" value="1"/>
</dbReference>
<evidence type="ECO:0000313" key="2">
    <source>
        <dbReference type="EMBL" id="RKO86417.1"/>
    </source>
</evidence>
<protein>
    <submittedName>
        <fullName evidence="2">Uncharacterized protein</fullName>
    </submittedName>
</protein>
<sequence>MFADDRFQLARGGGHRRPYIFAGCLRSRITCLQCASTFDTAGEFSELNPAINEVHSIEESLALFTRGDILDAHNLYLCVVTEMLGGGAVGTGGWGRDEFACGVFNGADPELLSLVVLITSAARSLARSASPRHPYMSSESEPPALPASDPVLITGSVPDSVPAAVPASEPVSVPASDPAPDPATFPPGTRPGPGIGLRPGSRLGSHMYQVADVGAKCGCAAL</sequence>
<gene>
    <name evidence="2" type="ORF">BDK51DRAFT_38289</name>
</gene>
<evidence type="ECO:0000313" key="3">
    <source>
        <dbReference type="Proteomes" id="UP000269721"/>
    </source>
</evidence>
<accession>A0A4V1IQF9</accession>
<dbReference type="EMBL" id="KZ998215">
    <property type="protein sequence ID" value="RKO86417.1"/>
    <property type="molecule type" value="Genomic_DNA"/>
</dbReference>
<evidence type="ECO:0000256" key="1">
    <source>
        <dbReference type="SAM" id="MobiDB-lite"/>
    </source>
</evidence>
<organism evidence="2 3">
    <name type="scientific">Blyttiomyces helicus</name>
    <dbReference type="NCBI Taxonomy" id="388810"/>
    <lineage>
        <taxon>Eukaryota</taxon>
        <taxon>Fungi</taxon>
        <taxon>Fungi incertae sedis</taxon>
        <taxon>Chytridiomycota</taxon>
        <taxon>Chytridiomycota incertae sedis</taxon>
        <taxon>Chytridiomycetes</taxon>
        <taxon>Chytridiomycetes incertae sedis</taxon>
        <taxon>Blyttiomyces</taxon>
    </lineage>
</organism>
<feature type="compositionally biased region" description="Pro residues" evidence="1">
    <location>
        <begin position="177"/>
        <end position="190"/>
    </location>
</feature>
<proteinExistence type="predicted"/>
<keyword evidence="3" id="KW-1185">Reference proteome</keyword>